<evidence type="ECO:0000313" key="1">
    <source>
        <dbReference type="EMBL" id="KAK0708739.1"/>
    </source>
</evidence>
<dbReference type="Proteomes" id="UP001172159">
    <property type="component" value="Unassembled WGS sequence"/>
</dbReference>
<dbReference type="EMBL" id="JAUKTV010000018">
    <property type="protein sequence ID" value="KAK0708739.1"/>
    <property type="molecule type" value="Genomic_DNA"/>
</dbReference>
<dbReference type="AlphaFoldDB" id="A0AA40DM36"/>
<organism evidence="1 2">
    <name type="scientific">Apiosordaria backusii</name>
    <dbReference type="NCBI Taxonomy" id="314023"/>
    <lineage>
        <taxon>Eukaryota</taxon>
        <taxon>Fungi</taxon>
        <taxon>Dikarya</taxon>
        <taxon>Ascomycota</taxon>
        <taxon>Pezizomycotina</taxon>
        <taxon>Sordariomycetes</taxon>
        <taxon>Sordariomycetidae</taxon>
        <taxon>Sordariales</taxon>
        <taxon>Lasiosphaeriaceae</taxon>
        <taxon>Apiosordaria</taxon>
    </lineage>
</organism>
<name>A0AA40DM36_9PEZI</name>
<gene>
    <name evidence="1" type="ORF">B0T21DRAFT_80367</name>
</gene>
<sequence>MHRFACLRPHQRLIPCIAHPSIFKWLLGNVKLLPETLSKSQMGQSQLGPLPAHPLSTQAFWPLPVSDRYHDHHHNHQHHSPRNIEHGFQLVTDSGELSSIRFAHDGSRETRVWFLMLFVKRVHANKSSKHHKHSSHPSRKDVTNIKLYRYPTVENRKRYSFEGPILHQHQHPQPHLRQFKTELHCPKHDVSGIVWLQKVAKLAATTAPFSIQRC</sequence>
<proteinExistence type="predicted"/>
<keyword evidence="2" id="KW-1185">Reference proteome</keyword>
<comment type="caution">
    <text evidence="1">The sequence shown here is derived from an EMBL/GenBank/DDBJ whole genome shotgun (WGS) entry which is preliminary data.</text>
</comment>
<protein>
    <submittedName>
        <fullName evidence="1">Uncharacterized protein</fullName>
    </submittedName>
</protein>
<accession>A0AA40DM36</accession>
<reference evidence="1" key="1">
    <citation type="submission" date="2023-06" db="EMBL/GenBank/DDBJ databases">
        <title>Genome-scale phylogeny and comparative genomics of the fungal order Sordariales.</title>
        <authorList>
            <consortium name="Lawrence Berkeley National Laboratory"/>
            <person name="Hensen N."/>
            <person name="Bonometti L."/>
            <person name="Westerberg I."/>
            <person name="Brannstrom I.O."/>
            <person name="Guillou S."/>
            <person name="Cros-Aarteil S."/>
            <person name="Calhoun S."/>
            <person name="Haridas S."/>
            <person name="Kuo A."/>
            <person name="Mondo S."/>
            <person name="Pangilinan J."/>
            <person name="Riley R."/>
            <person name="Labutti K."/>
            <person name="Andreopoulos B."/>
            <person name="Lipzen A."/>
            <person name="Chen C."/>
            <person name="Yanf M."/>
            <person name="Daum C."/>
            <person name="Ng V."/>
            <person name="Clum A."/>
            <person name="Steindorff A."/>
            <person name="Ohm R."/>
            <person name="Martin F."/>
            <person name="Silar P."/>
            <person name="Natvig D."/>
            <person name="Lalanne C."/>
            <person name="Gautier V."/>
            <person name="Ament-Velasquez S.L."/>
            <person name="Kruys A."/>
            <person name="Hutchinson M.I."/>
            <person name="Powell A.J."/>
            <person name="Barry K."/>
            <person name="Miller A.N."/>
            <person name="Grigoriev I.V."/>
            <person name="Debuchy R."/>
            <person name="Gladieux P."/>
            <person name="Thoren M.H."/>
            <person name="Johannesson H."/>
        </authorList>
    </citation>
    <scope>NUCLEOTIDE SEQUENCE</scope>
    <source>
        <strain evidence="1">CBS 540.89</strain>
    </source>
</reference>
<evidence type="ECO:0000313" key="2">
    <source>
        <dbReference type="Proteomes" id="UP001172159"/>
    </source>
</evidence>